<dbReference type="PANTHER" id="PTHR36302:SF1">
    <property type="entry name" value="COPPER CHAPERONE PCU(A)C"/>
    <property type="match status" value="1"/>
</dbReference>
<dbReference type="Pfam" id="PF04314">
    <property type="entry name" value="PCuAC"/>
    <property type="match status" value="1"/>
</dbReference>
<protein>
    <submittedName>
        <fullName evidence="1">Copper chaperone PCu(A)C</fullName>
    </submittedName>
</protein>
<organism evidence="1">
    <name type="scientific">Xanthomonas campestris pv. juglandis</name>
    <name type="common">Xanthomonas arboricola pv. juglandis</name>
    <dbReference type="NCBI Taxonomy" id="195709"/>
    <lineage>
        <taxon>Bacteria</taxon>
        <taxon>Pseudomonadati</taxon>
        <taxon>Pseudomonadota</taxon>
        <taxon>Gammaproteobacteria</taxon>
        <taxon>Lysobacterales</taxon>
        <taxon>Lysobacteraceae</taxon>
        <taxon>Xanthomonas</taxon>
    </lineage>
</organism>
<accession>A0A2N7V6R8</accession>
<evidence type="ECO:0000313" key="1">
    <source>
        <dbReference type="EMBL" id="CAD0336511.1"/>
    </source>
</evidence>
<sequence length="156" mass="16320">MIDGSRNRQRMCGRVLLGAWVMLASAGAGAQCLPEFKGGWIRIPPPGGMGMAAGFGQFHNGCAQPSKVTAAKSSAFADVSIHETTQTNGVSRMRAVPELALPAGKSVPLAPGGLHLMLMEARAPLQEGAQVPVTFTLQDGREIKTTLQARKRAPGS</sequence>
<dbReference type="AlphaFoldDB" id="A0A2N7V6R8"/>
<name>A0A2N7V6R8_XANCJ</name>
<dbReference type="SUPFAM" id="SSF110087">
    <property type="entry name" value="DR1885-like metal-binding protein"/>
    <property type="match status" value="1"/>
</dbReference>
<dbReference type="PANTHER" id="PTHR36302">
    <property type="entry name" value="BLR7088 PROTEIN"/>
    <property type="match status" value="1"/>
</dbReference>
<dbReference type="InterPro" id="IPR058248">
    <property type="entry name" value="Lxx211020-like"/>
</dbReference>
<dbReference type="InterPro" id="IPR036182">
    <property type="entry name" value="PCuAC_sf"/>
</dbReference>
<gene>
    <name evidence="1" type="ORF">XSP_003148</name>
</gene>
<proteinExistence type="predicted"/>
<dbReference type="InterPro" id="IPR007410">
    <property type="entry name" value="LpqE-like"/>
</dbReference>
<dbReference type="Gene3D" id="2.60.40.1890">
    <property type="entry name" value="PCu(A)C copper chaperone"/>
    <property type="match status" value="1"/>
</dbReference>
<dbReference type="OrthoDB" id="9796962at2"/>
<dbReference type="EMBL" id="LR824643">
    <property type="protein sequence ID" value="CAD0336511.1"/>
    <property type="molecule type" value="Genomic_DNA"/>
</dbReference>
<reference evidence="1" key="1">
    <citation type="submission" date="2020-07" db="EMBL/GenBank/DDBJ databases">
        <authorList>
            <person name="Teixeira M."/>
        </authorList>
    </citation>
    <scope>NUCLEOTIDE SEQUENCE</scope>
    <source>
        <strain evidence="1">Xanthomonas arboricola pv. juglandis CPBF 427</strain>
    </source>
</reference>